<evidence type="ECO:0000256" key="1">
    <source>
        <dbReference type="ARBA" id="ARBA00022676"/>
    </source>
</evidence>
<dbReference type="AlphaFoldDB" id="A0A7L6BCD1"/>
<keyword evidence="2 5" id="KW-0808">Transferase</keyword>
<name>A0A7L6BCD1_9ACTN</name>
<feature type="domain" description="Glycosyltransferase subfamily 4-like N-terminal" evidence="4">
    <location>
        <begin position="14"/>
        <end position="171"/>
    </location>
</feature>
<keyword evidence="6" id="KW-1185">Reference proteome</keyword>
<proteinExistence type="predicted"/>
<evidence type="ECO:0000313" key="6">
    <source>
        <dbReference type="Proteomes" id="UP000510844"/>
    </source>
</evidence>
<dbReference type="EMBL" id="CP059322">
    <property type="protein sequence ID" value="QLQ39587.1"/>
    <property type="molecule type" value="Genomic_DNA"/>
</dbReference>
<evidence type="ECO:0000259" key="4">
    <source>
        <dbReference type="Pfam" id="PF13579"/>
    </source>
</evidence>
<dbReference type="RefSeq" id="WP_181571972.1">
    <property type="nucleotide sequence ID" value="NZ_CP059322.2"/>
</dbReference>
<evidence type="ECO:0000259" key="3">
    <source>
        <dbReference type="Pfam" id="PF00534"/>
    </source>
</evidence>
<dbReference type="EC" id="2.4.-.-" evidence="5"/>
<dbReference type="GO" id="GO:0016757">
    <property type="term" value="F:glycosyltransferase activity"/>
    <property type="evidence" value="ECO:0007669"/>
    <property type="project" value="UniProtKB-KW"/>
</dbReference>
<gene>
    <name evidence="5" type="ORF">H1D33_12580</name>
</gene>
<sequence>MHLLFVSHSAELMGAERSLVALVREAARVRGHRVTVTLPAAGPLRGELTEAGATVTVLPTRLWMGRRHRGPVGVVRSVQALASVPRYRRFLRRERPDVVVTNSAVVPAGAFAARLAGVRHVWTVRESLLTNPNLRSALPRRTIARIIAGRSDGVVAISRYVADQVLTAAPAAGPKLRIVAPPVEARAARPPSDGHEPDAAGLARLVLLGRFTPEKGQADAVEALGHCRRAGRPLRLTLAGVGDPAAERAVRELAERHGVGDLVDVRSWVDDPYPLYAAADATLMLSRNEAFGRVTVESLAAGTPVIGYRAGATTELLADGGGVLVAPDAGDLARTLLGLAADPDAVGRLRAAAARRADALATAPSSASRFVSYLEDPRVDGE</sequence>
<evidence type="ECO:0000313" key="5">
    <source>
        <dbReference type="EMBL" id="QLQ39587.1"/>
    </source>
</evidence>
<dbReference type="Pfam" id="PF00534">
    <property type="entry name" value="Glycos_transf_1"/>
    <property type="match status" value="1"/>
</dbReference>
<dbReference type="KEGG" id="mfeu:H1D33_12580"/>
<dbReference type="Proteomes" id="UP000510844">
    <property type="component" value="Chromosome"/>
</dbReference>
<dbReference type="Pfam" id="PF13579">
    <property type="entry name" value="Glyco_trans_4_4"/>
    <property type="match status" value="1"/>
</dbReference>
<reference evidence="6" key="1">
    <citation type="submission" date="2020-07" db="EMBL/GenBank/DDBJ databases">
        <title>A new Micromonospora strain with potent antibiotic activity isolated from the microbiome of a mid-Atlantic deep-sea sponge.</title>
        <authorList>
            <person name="Back C.R."/>
            <person name="Stennett H.L."/>
            <person name="Williams S.E."/>
            <person name="Wang L."/>
            <person name="Ojeda Gomez J."/>
            <person name="Abdulle O.M."/>
            <person name="Duffy T."/>
            <person name="Hendry K.R."/>
            <person name="Powell D."/>
            <person name="Stach J.E."/>
            <person name="Essex-Lopresti A.E."/>
            <person name="Willis C.L."/>
            <person name="Curnow P."/>
            <person name="Race P.R."/>
        </authorList>
    </citation>
    <scope>NUCLEOTIDE SEQUENCE [LARGE SCALE GENOMIC DNA]</scope>
    <source>
        <strain evidence="6">28ISP2-46</strain>
    </source>
</reference>
<dbReference type="Gene3D" id="3.40.50.2000">
    <property type="entry name" value="Glycogen Phosphorylase B"/>
    <property type="match status" value="2"/>
</dbReference>
<evidence type="ECO:0000256" key="2">
    <source>
        <dbReference type="ARBA" id="ARBA00022679"/>
    </source>
</evidence>
<dbReference type="PANTHER" id="PTHR12526">
    <property type="entry name" value="GLYCOSYLTRANSFERASE"/>
    <property type="match status" value="1"/>
</dbReference>
<keyword evidence="1 5" id="KW-0328">Glycosyltransferase</keyword>
<dbReference type="CDD" id="cd03801">
    <property type="entry name" value="GT4_PimA-like"/>
    <property type="match status" value="1"/>
</dbReference>
<organism evidence="5 6">
    <name type="scientific">Micromonospora robiginosa</name>
    <dbReference type="NCBI Taxonomy" id="2749844"/>
    <lineage>
        <taxon>Bacteria</taxon>
        <taxon>Bacillati</taxon>
        <taxon>Actinomycetota</taxon>
        <taxon>Actinomycetes</taxon>
        <taxon>Micromonosporales</taxon>
        <taxon>Micromonosporaceae</taxon>
        <taxon>Micromonospora</taxon>
    </lineage>
</organism>
<reference evidence="5 6" key="2">
    <citation type="journal article" date="2021" name="Mar. Drugs">
        <title>A New Micromonospora Strain with Antibiotic Activity Isolated from the Microbiome of a Mid-Atlantic Deep-Sea Sponge.</title>
        <authorList>
            <person name="Back C.R."/>
            <person name="Stennett H.L."/>
            <person name="Williams S.E."/>
            <person name="Wang L."/>
            <person name="Ojeda Gomez J."/>
            <person name="Abdulle O.M."/>
            <person name="Duffy T."/>
            <person name="Neal C."/>
            <person name="Mantell J."/>
            <person name="Jepson M.A."/>
            <person name="Hendry K.R."/>
            <person name="Powell D."/>
            <person name="Stach J.E.M."/>
            <person name="Essex-Lopresti A.E."/>
            <person name="Willis C.L."/>
            <person name="Curnow P."/>
            <person name="Race P.R."/>
        </authorList>
    </citation>
    <scope>NUCLEOTIDE SEQUENCE [LARGE SCALE GENOMIC DNA]</scope>
    <source>
        <strain evidence="5 6">28ISP2-46</strain>
    </source>
</reference>
<dbReference type="SUPFAM" id="SSF53756">
    <property type="entry name" value="UDP-Glycosyltransferase/glycogen phosphorylase"/>
    <property type="match status" value="1"/>
</dbReference>
<dbReference type="InterPro" id="IPR028098">
    <property type="entry name" value="Glyco_trans_4-like_N"/>
</dbReference>
<feature type="domain" description="Glycosyl transferase family 1" evidence="3">
    <location>
        <begin position="205"/>
        <end position="354"/>
    </location>
</feature>
<dbReference type="InterPro" id="IPR001296">
    <property type="entry name" value="Glyco_trans_1"/>
</dbReference>
<accession>A0A7L6BCD1</accession>
<protein>
    <submittedName>
        <fullName evidence="5">Glycosyltransferase family 4 protein</fullName>
        <ecNumber evidence="5">2.4.-.-</ecNumber>
    </submittedName>
</protein>